<comment type="subcellular location">
    <subcellularLocation>
        <location evidence="2">Cytoplasm</location>
    </subcellularLocation>
</comment>
<dbReference type="SUPFAM" id="SSF160527">
    <property type="entry name" value="V-type ATPase subunit E-like"/>
    <property type="match status" value="1"/>
</dbReference>
<evidence type="ECO:0000256" key="3">
    <source>
        <dbReference type="ARBA" id="ARBA00006602"/>
    </source>
</evidence>
<dbReference type="GO" id="GO:0044781">
    <property type="term" value="P:bacterial-type flagellum organization"/>
    <property type="evidence" value="ECO:0007669"/>
    <property type="project" value="UniProtKB-KW"/>
</dbReference>
<keyword evidence="12" id="KW-0282">Flagellum</keyword>
<evidence type="ECO:0000256" key="8">
    <source>
        <dbReference type="ARBA" id="ARBA00022927"/>
    </source>
</evidence>
<keyword evidence="9" id="KW-1006">Bacterial flagellum protein export</keyword>
<evidence type="ECO:0000256" key="10">
    <source>
        <dbReference type="SAM" id="Coils"/>
    </source>
</evidence>
<keyword evidence="13" id="KW-1185">Reference proteome</keyword>
<evidence type="ECO:0000313" key="13">
    <source>
        <dbReference type="Proteomes" id="UP000257067"/>
    </source>
</evidence>
<name>A0A3D8IX52_9HELI</name>
<evidence type="ECO:0000259" key="11">
    <source>
        <dbReference type="Pfam" id="PF02108"/>
    </source>
</evidence>
<keyword evidence="12" id="KW-0966">Cell projection</keyword>
<dbReference type="GO" id="GO:0071973">
    <property type="term" value="P:bacterial-type flagellum-dependent cell motility"/>
    <property type="evidence" value="ECO:0007669"/>
    <property type="project" value="InterPro"/>
</dbReference>
<evidence type="ECO:0000256" key="6">
    <source>
        <dbReference type="ARBA" id="ARBA00022490"/>
    </source>
</evidence>
<comment type="function">
    <text evidence="1">Needed for flagellar regrowth and assembly.</text>
</comment>
<dbReference type="GO" id="GO:0015031">
    <property type="term" value="P:protein transport"/>
    <property type="evidence" value="ECO:0007669"/>
    <property type="project" value="UniProtKB-KW"/>
</dbReference>
<keyword evidence="5" id="KW-0813">Transport</keyword>
<keyword evidence="12" id="KW-0969">Cilium</keyword>
<evidence type="ECO:0000313" key="12">
    <source>
        <dbReference type="EMBL" id="RDU69546.1"/>
    </source>
</evidence>
<dbReference type="PANTHER" id="PTHR34982">
    <property type="entry name" value="YOP PROTEINS TRANSLOCATION PROTEIN L"/>
    <property type="match status" value="1"/>
</dbReference>
<evidence type="ECO:0000256" key="7">
    <source>
        <dbReference type="ARBA" id="ARBA00022795"/>
    </source>
</evidence>
<evidence type="ECO:0000256" key="1">
    <source>
        <dbReference type="ARBA" id="ARBA00003041"/>
    </source>
</evidence>
<sequence length="261" mass="29321">MDNNFITQTDHEKHTIKKYEFRNIDKTLEAQIAPSMEEKGIYTPNTEPTNTQSDEILAIQEILNEILQGNKTLETSLQALQSQIQTMHSSDNHALLEETKNSAYEQGFLEGEKKARENLEAQIQSQQQALVLAIQNLNEALNQSYENVKSLEAELSAIALDLAKEVIIKEVQEESGKIANEIAKELLAPIADSNEITLKVNPLDLPYLQEKLPEVQRINFKADPLIARGGVIISSPKGNFDGTILSRYKNLKRIILEEKGL</sequence>
<dbReference type="PRINTS" id="PR01003">
    <property type="entry name" value="FLGFLIH"/>
</dbReference>
<dbReference type="GO" id="GO:0009288">
    <property type="term" value="C:bacterial-type flagellum"/>
    <property type="evidence" value="ECO:0007669"/>
    <property type="project" value="InterPro"/>
</dbReference>
<feature type="domain" description="Flagellar assembly protein FliH/Type III secretion system HrpE" evidence="11">
    <location>
        <begin position="126"/>
        <end position="250"/>
    </location>
</feature>
<keyword evidence="7" id="KW-1005">Bacterial flagellum biogenesis</keyword>
<evidence type="ECO:0000256" key="5">
    <source>
        <dbReference type="ARBA" id="ARBA00022448"/>
    </source>
</evidence>
<feature type="coiled-coil region" evidence="10">
    <location>
        <begin position="109"/>
        <end position="154"/>
    </location>
</feature>
<dbReference type="PANTHER" id="PTHR34982:SF1">
    <property type="entry name" value="FLAGELLAR ASSEMBLY PROTEIN FLIH"/>
    <property type="match status" value="1"/>
</dbReference>
<comment type="caution">
    <text evidence="12">The sequence shown here is derived from an EMBL/GenBank/DDBJ whole genome shotgun (WGS) entry which is preliminary data.</text>
</comment>
<dbReference type="EMBL" id="NXLU01000002">
    <property type="protein sequence ID" value="RDU69546.1"/>
    <property type="molecule type" value="Genomic_DNA"/>
</dbReference>
<dbReference type="Proteomes" id="UP000257067">
    <property type="component" value="Unassembled WGS sequence"/>
</dbReference>
<dbReference type="InterPro" id="IPR018035">
    <property type="entry name" value="Flagellar_FliH/T3SS_HrpE"/>
</dbReference>
<accession>A0A3D8IX52</accession>
<dbReference type="RefSeq" id="WP_104724501.1">
    <property type="nucleotide sequence ID" value="NZ_FZNE01000003.1"/>
</dbReference>
<keyword evidence="6" id="KW-0963">Cytoplasm</keyword>
<keyword evidence="10" id="KW-0175">Coiled coil</keyword>
<gene>
    <name evidence="12" type="ORF">CQA62_02545</name>
</gene>
<dbReference type="InterPro" id="IPR051472">
    <property type="entry name" value="T3SS_Stator/FliH"/>
</dbReference>
<dbReference type="OrthoDB" id="5347569at2"/>
<keyword evidence="8" id="KW-0653">Protein transport</keyword>
<evidence type="ECO:0000256" key="4">
    <source>
        <dbReference type="ARBA" id="ARBA00016507"/>
    </source>
</evidence>
<comment type="similarity">
    <text evidence="3">Belongs to the FliH family.</text>
</comment>
<organism evidence="12 13">
    <name type="scientific">Helicobacter cholecystus</name>
    <dbReference type="NCBI Taxonomy" id="45498"/>
    <lineage>
        <taxon>Bacteria</taxon>
        <taxon>Pseudomonadati</taxon>
        <taxon>Campylobacterota</taxon>
        <taxon>Epsilonproteobacteria</taxon>
        <taxon>Campylobacterales</taxon>
        <taxon>Helicobacteraceae</taxon>
        <taxon>Helicobacter</taxon>
    </lineage>
</organism>
<evidence type="ECO:0000256" key="2">
    <source>
        <dbReference type="ARBA" id="ARBA00004496"/>
    </source>
</evidence>
<dbReference type="AlphaFoldDB" id="A0A3D8IX52"/>
<protein>
    <recommendedName>
        <fullName evidence="4">Flagellar assembly protein FliH</fullName>
    </recommendedName>
</protein>
<dbReference type="Pfam" id="PF02108">
    <property type="entry name" value="FliH"/>
    <property type="match status" value="1"/>
</dbReference>
<proteinExistence type="inferred from homology"/>
<dbReference type="InterPro" id="IPR000563">
    <property type="entry name" value="Flag_FliH"/>
</dbReference>
<dbReference type="GO" id="GO:0003774">
    <property type="term" value="F:cytoskeletal motor activity"/>
    <property type="evidence" value="ECO:0007669"/>
    <property type="project" value="InterPro"/>
</dbReference>
<evidence type="ECO:0000256" key="9">
    <source>
        <dbReference type="ARBA" id="ARBA00023225"/>
    </source>
</evidence>
<reference evidence="12 13" key="1">
    <citation type="submission" date="2018-04" db="EMBL/GenBank/DDBJ databases">
        <title>Novel Campyloabacter and Helicobacter Species and Strains.</title>
        <authorList>
            <person name="Mannion A.J."/>
            <person name="Shen Z."/>
            <person name="Fox J.G."/>
        </authorList>
    </citation>
    <scope>NUCLEOTIDE SEQUENCE [LARGE SCALE GENOMIC DNA]</scope>
    <source>
        <strain evidence="12 13">ATCC 700242</strain>
    </source>
</reference>
<dbReference type="GO" id="GO:0005829">
    <property type="term" value="C:cytosol"/>
    <property type="evidence" value="ECO:0007669"/>
    <property type="project" value="TreeGrafter"/>
</dbReference>